<protein>
    <submittedName>
        <fullName evidence="1">AlpA family phage regulatory protein</fullName>
    </submittedName>
</protein>
<reference evidence="1 2" key="1">
    <citation type="submission" date="2019-11" db="EMBL/GenBank/DDBJ databases">
        <title>Type strains purchased from KCTC, JCM and DSMZ.</title>
        <authorList>
            <person name="Lu H."/>
        </authorList>
    </citation>
    <scope>NUCLEOTIDE SEQUENCE [LARGE SCALE GENOMIC DNA]</scope>
    <source>
        <strain evidence="1 2">KCTC 22382</strain>
    </source>
</reference>
<evidence type="ECO:0000313" key="2">
    <source>
        <dbReference type="Proteomes" id="UP000475582"/>
    </source>
</evidence>
<name>A0A6L6PG70_9BURK</name>
<gene>
    <name evidence="1" type="ORF">GM676_10690</name>
</gene>
<dbReference type="AlphaFoldDB" id="A0A6L6PG70"/>
<proteinExistence type="predicted"/>
<dbReference type="InterPro" id="IPR010260">
    <property type="entry name" value="AlpA"/>
</dbReference>
<comment type="caution">
    <text evidence="1">The sequence shown here is derived from an EMBL/GenBank/DDBJ whole genome shotgun (WGS) entry which is preliminary data.</text>
</comment>
<evidence type="ECO:0000313" key="1">
    <source>
        <dbReference type="EMBL" id="MTV38040.1"/>
    </source>
</evidence>
<dbReference type="OrthoDB" id="8527558at2"/>
<accession>A0A6L6PG70</accession>
<dbReference type="EMBL" id="WNKY01000009">
    <property type="protein sequence ID" value="MTV38040.1"/>
    <property type="molecule type" value="Genomic_DNA"/>
</dbReference>
<keyword evidence="2" id="KW-1185">Reference proteome</keyword>
<dbReference type="Proteomes" id="UP000475582">
    <property type="component" value="Unassembled WGS sequence"/>
</dbReference>
<organism evidence="1 2">
    <name type="scientific">Duganella radicis</name>
    <dbReference type="NCBI Taxonomy" id="551988"/>
    <lineage>
        <taxon>Bacteria</taxon>
        <taxon>Pseudomonadati</taxon>
        <taxon>Pseudomonadota</taxon>
        <taxon>Betaproteobacteria</taxon>
        <taxon>Burkholderiales</taxon>
        <taxon>Oxalobacteraceae</taxon>
        <taxon>Telluria group</taxon>
        <taxon>Duganella</taxon>
    </lineage>
</organism>
<sequence length="74" mass="8007">MVKLTVPSPALPNCLRAKQIAGPILPISLSTWWAGVKSGRYPQPIKLGPRTTVWRRDEILALFDESSGAGAGKH</sequence>
<dbReference type="Pfam" id="PF05930">
    <property type="entry name" value="Phage_AlpA"/>
    <property type="match status" value="1"/>
</dbReference>